<dbReference type="Pfam" id="PF01965">
    <property type="entry name" value="DJ-1_PfpI"/>
    <property type="match status" value="1"/>
</dbReference>
<evidence type="ECO:0000259" key="2">
    <source>
        <dbReference type="Pfam" id="PF01965"/>
    </source>
</evidence>
<dbReference type="NCBIfam" id="TIGR01382">
    <property type="entry name" value="PfpI"/>
    <property type="match status" value="1"/>
</dbReference>
<dbReference type="AlphaFoldDB" id="A0A506XYJ3"/>
<evidence type="ECO:0000313" key="4">
    <source>
        <dbReference type="Proteomes" id="UP000316252"/>
    </source>
</evidence>
<proteinExistence type="inferred from homology"/>
<dbReference type="RefSeq" id="WP_141164496.1">
    <property type="nucleotide sequence ID" value="NZ_VHQG01000004.1"/>
</dbReference>
<dbReference type="InterPro" id="IPR006286">
    <property type="entry name" value="C56_PfpI-like"/>
</dbReference>
<dbReference type="SUPFAM" id="SSF52317">
    <property type="entry name" value="Class I glutamine amidotransferase-like"/>
    <property type="match status" value="1"/>
</dbReference>
<evidence type="ECO:0000256" key="1">
    <source>
        <dbReference type="ARBA" id="ARBA00008542"/>
    </source>
</evidence>
<dbReference type="GO" id="GO:0016740">
    <property type="term" value="F:transferase activity"/>
    <property type="evidence" value="ECO:0007669"/>
    <property type="project" value="UniProtKB-KW"/>
</dbReference>
<dbReference type="PANTHER" id="PTHR42733:SF12">
    <property type="entry name" value="PROTEINASE"/>
    <property type="match status" value="1"/>
</dbReference>
<keyword evidence="3" id="KW-0808">Transferase</keyword>
<keyword evidence="3" id="KW-0315">Glutamine amidotransferase</keyword>
<reference evidence="3 4" key="1">
    <citation type="submission" date="2019-06" db="EMBL/GenBank/DDBJ databases">
        <authorList>
            <person name="Li F."/>
        </authorList>
    </citation>
    <scope>NUCLEOTIDE SEQUENCE [LARGE SCALE GENOMIC DNA]</scope>
    <source>
        <strain evidence="3 4">10F1D-1</strain>
    </source>
</reference>
<dbReference type="Proteomes" id="UP000316252">
    <property type="component" value="Unassembled WGS sequence"/>
</dbReference>
<dbReference type="OrthoDB" id="9792284at2"/>
<comment type="similarity">
    <text evidence="1">Belongs to the peptidase C56 family.</text>
</comment>
<name>A0A506XYJ3_9MICO</name>
<dbReference type="EMBL" id="VHQG01000004">
    <property type="protein sequence ID" value="TPW74865.1"/>
    <property type="molecule type" value="Genomic_DNA"/>
</dbReference>
<comment type="caution">
    <text evidence="3">The sequence shown here is derived from an EMBL/GenBank/DDBJ whole genome shotgun (WGS) entry which is preliminary data.</text>
</comment>
<organism evidence="3 4">
    <name type="scientific">Schumannella soli</name>
    <dbReference type="NCBI Taxonomy" id="2590779"/>
    <lineage>
        <taxon>Bacteria</taxon>
        <taxon>Bacillati</taxon>
        <taxon>Actinomycetota</taxon>
        <taxon>Actinomycetes</taxon>
        <taxon>Micrococcales</taxon>
        <taxon>Microbacteriaceae</taxon>
        <taxon>Schumannella</taxon>
    </lineage>
</organism>
<accession>A0A506XYJ3</accession>
<dbReference type="PROSITE" id="PS51276">
    <property type="entry name" value="PEPTIDASE_C56_PFPI"/>
    <property type="match status" value="1"/>
</dbReference>
<evidence type="ECO:0000313" key="3">
    <source>
        <dbReference type="EMBL" id="TPW74865.1"/>
    </source>
</evidence>
<dbReference type="InterPro" id="IPR029062">
    <property type="entry name" value="Class_I_gatase-like"/>
</dbReference>
<sequence>MTDSSQLHGKKIAIVVTNYGIEQDELVRPRQAVIDAGGQAVIVAVDSGDVATLVGDKDPGQTLTADLTVSAADAVDFDALIIPGGTINADSLRLESDAIAFVSDFVEAGKPVAAICHGPWALVEAGRVSGKTLTSYASLRTDLTNAGATWVDESVHVDREAGWTLVTSRDPDDLDDFTRELVTAFAAA</sequence>
<dbReference type="CDD" id="cd03134">
    <property type="entry name" value="GATase1_PfpI_like"/>
    <property type="match status" value="1"/>
</dbReference>
<gene>
    <name evidence="3" type="ORF">FJ657_14955</name>
</gene>
<feature type="domain" description="DJ-1/PfpI" evidence="2">
    <location>
        <begin position="10"/>
        <end position="183"/>
    </location>
</feature>
<protein>
    <submittedName>
        <fullName evidence="3">Type 1 glutamine amidotransferase</fullName>
    </submittedName>
</protein>
<dbReference type="PANTHER" id="PTHR42733">
    <property type="entry name" value="DJ-1 PROTEIN"/>
    <property type="match status" value="1"/>
</dbReference>
<keyword evidence="4" id="KW-1185">Reference proteome</keyword>
<dbReference type="Gene3D" id="3.40.50.880">
    <property type="match status" value="1"/>
</dbReference>
<dbReference type="InterPro" id="IPR002818">
    <property type="entry name" value="DJ-1/PfpI"/>
</dbReference>